<gene>
    <name evidence="6" type="ORF">GCM10023322_21660</name>
</gene>
<organism evidence="6 7">
    <name type="scientific">Rugosimonospora acidiphila</name>
    <dbReference type="NCBI Taxonomy" id="556531"/>
    <lineage>
        <taxon>Bacteria</taxon>
        <taxon>Bacillati</taxon>
        <taxon>Actinomycetota</taxon>
        <taxon>Actinomycetes</taxon>
        <taxon>Micromonosporales</taxon>
        <taxon>Micromonosporaceae</taxon>
        <taxon>Rugosimonospora</taxon>
    </lineage>
</organism>
<dbReference type="PANTHER" id="PTHR45947">
    <property type="entry name" value="SULFOQUINOVOSYL TRANSFERASE SQD2"/>
    <property type="match status" value="1"/>
</dbReference>
<dbReference type="Gene3D" id="3.40.50.2000">
    <property type="entry name" value="Glycogen Phosphorylase B"/>
    <property type="match status" value="2"/>
</dbReference>
<dbReference type="SUPFAM" id="SSF53756">
    <property type="entry name" value="UDP-Glycosyltransferase/glycogen phosphorylase"/>
    <property type="match status" value="1"/>
</dbReference>
<comment type="caution">
    <text evidence="6">The sequence shown here is derived from an EMBL/GenBank/DDBJ whole genome shotgun (WGS) entry which is preliminary data.</text>
</comment>
<evidence type="ECO:0000259" key="5">
    <source>
        <dbReference type="Pfam" id="PF13579"/>
    </source>
</evidence>
<feature type="region of interest" description="Disordered" evidence="3">
    <location>
        <begin position="387"/>
        <end position="416"/>
    </location>
</feature>
<evidence type="ECO:0000313" key="7">
    <source>
        <dbReference type="Proteomes" id="UP001501570"/>
    </source>
</evidence>
<dbReference type="PANTHER" id="PTHR45947:SF3">
    <property type="entry name" value="SULFOQUINOVOSYL TRANSFERASE SQD2"/>
    <property type="match status" value="1"/>
</dbReference>
<name>A0ABP9RQU7_9ACTN</name>
<dbReference type="InterPro" id="IPR001296">
    <property type="entry name" value="Glyco_trans_1"/>
</dbReference>
<evidence type="ECO:0000259" key="4">
    <source>
        <dbReference type="Pfam" id="PF00534"/>
    </source>
</evidence>
<reference evidence="7" key="1">
    <citation type="journal article" date="2019" name="Int. J. Syst. Evol. Microbiol.">
        <title>The Global Catalogue of Microorganisms (GCM) 10K type strain sequencing project: providing services to taxonomists for standard genome sequencing and annotation.</title>
        <authorList>
            <consortium name="The Broad Institute Genomics Platform"/>
            <consortium name="The Broad Institute Genome Sequencing Center for Infectious Disease"/>
            <person name="Wu L."/>
            <person name="Ma J."/>
        </authorList>
    </citation>
    <scope>NUCLEOTIDE SEQUENCE [LARGE SCALE GENOMIC DNA]</scope>
    <source>
        <strain evidence="7">JCM 18304</strain>
    </source>
</reference>
<evidence type="ECO:0000256" key="1">
    <source>
        <dbReference type="ARBA" id="ARBA00022676"/>
    </source>
</evidence>
<proteinExistence type="predicted"/>
<dbReference type="Proteomes" id="UP001501570">
    <property type="component" value="Unassembled WGS sequence"/>
</dbReference>
<dbReference type="Pfam" id="PF00534">
    <property type="entry name" value="Glycos_transf_1"/>
    <property type="match status" value="1"/>
</dbReference>
<keyword evidence="7" id="KW-1185">Reference proteome</keyword>
<dbReference type="InterPro" id="IPR050194">
    <property type="entry name" value="Glycosyltransferase_grp1"/>
</dbReference>
<evidence type="ECO:0000256" key="3">
    <source>
        <dbReference type="SAM" id="MobiDB-lite"/>
    </source>
</evidence>
<keyword evidence="2" id="KW-0808">Transferase</keyword>
<keyword evidence="1" id="KW-0328">Glycosyltransferase</keyword>
<feature type="domain" description="Glycosyl transferase family 1" evidence="4">
    <location>
        <begin position="195"/>
        <end position="342"/>
    </location>
</feature>
<accession>A0ABP9RQU7</accession>
<evidence type="ECO:0000256" key="2">
    <source>
        <dbReference type="ARBA" id="ARBA00022679"/>
    </source>
</evidence>
<dbReference type="EMBL" id="BAABJQ010000005">
    <property type="protein sequence ID" value="GAA5183124.1"/>
    <property type="molecule type" value="Genomic_DNA"/>
</dbReference>
<sequence>MRLANFVAPRSGGLRTAMRALGSGYLAAGHEPVLVIPGERAADEMTDQGRLITLPGPVVPLSGGYRVLLNRRRLTSLLAELRPDRLEVSDRTTLRWTGAWARRNGVPSVMVSHESVAGLLGLAGRVLSGPAALLADALNSRTAMHYTSVVCTTDWAAAEFARLGVANLRRVPLGVDLNNFSPAAASLGVRRRYARDDEVLIVHCGRLSPEKRPERSVIAVQELREAGVPAVLVVAGDGPLRPRLVRRAAGLPVRFAGFVPDRAALAALLASADVVLAPGPVETFGLAALEALACGTPVVVSDQSALPEVIGAAGVAVRGEAFADGVRDVLNRPSAQRRAAARHRAQEFGWPNAVAGFLGVHGVSGGLDLSAGRDDSELAAGPDGLELAAGQDGRDLSGVADGPSAPAVAGAWDDGDELDGELAGIAS</sequence>
<feature type="domain" description="Glycosyltransferase subfamily 4-like N-terminal" evidence="5">
    <location>
        <begin position="12"/>
        <end position="174"/>
    </location>
</feature>
<evidence type="ECO:0000313" key="6">
    <source>
        <dbReference type="EMBL" id="GAA5183124.1"/>
    </source>
</evidence>
<dbReference type="InterPro" id="IPR028098">
    <property type="entry name" value="Glyco_trans_4-like_N"/>
</dbReference>
<protein>
    <submittedName>
        <fullName evidence="6">Glycosyltransferase family 1 protein</fullName>
    </submittedName>
</protein>
<dbReference type="Pfam" id="PF13579">
    <property type="entry name" value="Glyco_trans_4_4"/>
    <property type="match status" value="1"/>
</dbReference>